<name>A0A1G7QEM9_9EURY</name>
<organism evidence="1 2">
    <name type="scientific">Halorientalis regularis</name>
    <dbReference type="NCBI Taxonomy" id="660518"/>
    <lineage>
        <taxon>Archaea</taxon>
        <taxon>Methanobacteriati</taxon>
        <taxon>Methanobacteriota</taxon>
        <taxon>Stenosarchaea group</taxon>
        <taxon>Halobacteria</taxon>
        <taxon>Halobacteriales</taxon>
        <taxon>Haloarculaceae</taxon>
        <taxon>Halorientalis</taxon>
    </lineage>
</organism>
<dbReference type="RefSeq" id="WP_092693946.1">
    <property type="nucleotide sequence ID" value="NZ_FNBK01000012.1"/>
</dbReference>
<keyword evidence="2" id="KW-1185">Reference proteome</keyword>
<accession>A0A1G7QEM9</accession>
<evidence type="ECO:0000313" key="1">
    <source>
        <dbReference type="EMBL" id="SDF96993.1"/>
    </source>
</evidence>
<dbReference type="Proteomes" id="UP000199076">
    <property type="component" value="Unassembled WGS sequence"/>
</dbReference>
<dbReference type="STRING" id="660518.SAMN05216218_112113"/>
<evidence type="ECO:0000313" key="2">
    <source>
        <dbReference type="Proteomes" id="UP000199076"/>
    </source>
</evidence>
<proteinExistence type="predicted"/>
<dbReference type="EMBL" id="FNBK01000012">
    <property type="protein sequence ID" value="SDF96993.1"/>
    <property type="molecule type" value="Genomic_DNA"/>
</dbReference>
<protein>
    <submittedName>
        <fullName evidence="1">Uncharacterized protein</fullName>
    </submittedName>
</protein>
<dbReference type="OrthoDB" id="180805at2157"/>
<dbReference type="AlphaFoldDB" id="A0A1G7QEM9"/>
<gene>
    <name evidence="1" type="ORF">SAMN05216218_112113</name>
</gene>
<sequence length="132" mass="14224">MSTIIIIDSVEEESAVEEILDSIVTAGETVYFLRLSSARGLGPLIQAINPMLNYGVEYTIDCLPENYDASDLAAFAVEVDASRICIGISERTLTGKARIDDATQSILLHDGISGDLVVGEDAIILEELEYGQ</sequence>
<reference evidence="2" key="1">
    <citation type="submission" date="2016-10" db="EMBL/GenBank/DDBJ databases">
        <authorList>
            <person name="Varghese N."/>
            <person name="Submissions S."/>
        </authorList>
    </citation>
    <scope>NUCLEOTIDE SEQUENCE [LARGE SCALE GENOMIC DNA]</scope>
    <source>
        <strain evidence="2">IBRC-M 10760</strain>
    </source>
</reference>